<dbReference type="SMART" id="SM00338">
    <property type="entry name" value="BRLZ"/>
    <property type="match status" value="1"/>
</dbReference>
<reference evidence="9" key="1">
    <citation type="submission" date="2021-08" db="EMBL/GenBank/DDBJ databases">
        <title>WGS assembly of Ceratopteris richardii.</title>
        <authorList>
            <person name="Marchant D.B."/>
            <person name="Chen G."/>
            <person name="Jenkins J."/>
            <person name="Shu S."/>
            <person name="Leebens-Mack J."/>
            <person name="Grimwood J."/>
            <person name="Schmutz J."/>
            <person name="Soltis P."/>
            <person name="Soltis D."/>
            <person name="Chen Z.-H."/>
        </authorList>
    </citation>
    <scope>NUCLEOTIDE SEQUENCE</scope>
    <source>
        <strain evidence="9">Whitten #5841</strain>
        <tissue evidence="9">Leaf</tissue>
    </source>
</reference>
<organism evidence="9 10">
    <name type="scientific">Ceratopteris richardii</name>
    <name type="common">Triangle waterfern</name>
    <dbReference type="NCBI Taxonomy" id="49495"/>
    <lineage>
        <taxon>Eukaryota</taxon>
        <taxon>Viridiplantae</taxon>
        <taxon>Streptophyta</taxon>
        <taxon>Embryophyta</taxon>
        <taxon>Tracheophyta</taxon>
        <taxon>Polypodiopsida</taxon>
        <taxon>Polypodiidae</taxon>
        <taxon>Polypodiales</taxon>
        <taxon>Pteridineae</taxon>
        <taxon>Pteridaceae</taxon>
        <taxon>Parkerioideae</taxon>
        <taxon>Ceratopteris</taxon>
    </lineage>
</organism>
<keyword evidence="6" id="KW-0539">Nucleus</keyword>
<dbReference type="Proteomes" id="UP000825935">
    <property type="component" value="Chromosome 30"/>
</dbReference>
<evidence type="ECO:0000256" key="2">
    <source>
        <dbReference type="ARBA" id="ARBA00007163"/>
    </source>
</evidence>
<evidence type="ECO:0000256" key="5">
    <source>
        <dbReference type="ARBA" id="ARBA00023163"/>
    </source>
</evidence>
<comment type="caution">
    <text evidence="9">The sequence shown here is derived from an EMBL/GenBank/DDBJ whole genome shotgun (WGS) entry which is preliminary data.</text>
</comment>
<sequence>MQAGELISMASTGFHAYTRRRKVTKEELHGRKAILYNQQLDALNTRQCPLWNGSASQILSPELDAAEILADLWRTGQQTSRESGLLAWSCKRKRTSHKIVSIVPFLETKEEPEDALSIADKRGSSSNTERDMPTTESDDAESAQCSKESSSFLNSGAQSPSSPLPSIQLPSSNFLLRGSTKVKSAFHRVLSLAPGTSTVKPEIEEMHSGPLNLGSQQCFGEAMVSTAKVTYTKVPVKTELVADHRTQYSDEIRAISMPIKSSKCDNVAALSRKIESTISEKDKEARRIRRIQANRESARQTIRKRQVLCEELSKKASSLALENKYMKQRRDYLVQEMLALQGQNFQLKQQLETRSSTNSGCDIIDPSNKTPDPVAASVPQAYSMPLKGCTPSGLIWSMVVASATENQAYTLDRQPDSEADGPQQGEKMPLVSSSLASFKPEATEQSSCPGKNSSLSNETPHQEDAVPGVCRHSIHNEEFNCGPPHISNPAVEFASGNFAGKPACGFSAHSGCHVTSSGKSELNMFSGITANSKSTECISVGSCVMQGPSLLLGPTCSVNYNGSMLAYGNVQANIVQGKNIYAAMAATEARRRRKELTRSKLLRSRFVRPAAVTC</sequence>
<comment type="similarity">
    <text evidence="2">Belongs to the bZIP family.</text>
</comment>
<evidence type="ECO:0000256" key="7">
    <source>
        <dbReference type="SAM" id="MobiDB-lite"/>
    </source>
</evidence>
<dbReference type="GO" id="GO:0005634">
    <property type="term" value="C:nucleus"/>
    <property type="evidence" value="ECO:0007669"/>
    <property type="project" value="UniProtKB-SubCell"/>
</dbReference>
<dbReference type="OMA" id="ENTPCIH"/>
<feature type="compositionally biased region" description="Polar residues" evidence="7">
    <location>
        <begin position="443"/>
        <end position="459"/>
    </location>
</feature>
<feature type="region of interest" description="Disordered" evidence="7">
    <location>
        <begin position="356"/>
        <end position="375"/>
    </location>
</feature>
<comment type="subcellular location">
    <subcellularLocation>
        <location evidence="1">Nucleus</location>
    </subcellularLocation>
</comment>
<feature type="region of interest" description="Disordered" evidence="7">
    <location>
        <begin position="113"/>
        <end position="167"/>
    </location>
</feature>
<name>A0A8T2R1T1_CERRI</name>
<evidence type="ECO:0000256" key="1">
    <source>
        <dbReference type="ARBA" id="ARBA00004123"/>
    </source>
</evidence>
<feature type="compositionally biased region" description="Polar residues" evidence="7">
    <location>
        <begin position="143"/>
        <end position="157"/>
    </location>
</feature>
<dbReference type="OrthoDB" id="1928614at2759"/>
<keyword evidence="3" id="KW-0805">Transcription regulation</keyword>
<dbReference type="InterPro" id="IPR004827">
    <property type="entry name" value="bZIP"/>
</dbReference>
<dbReference type="InterPro" id="IPR045314">
    <property type="entry name" value="bZIP_plant_GBF1"/>
</dbReference>
<proteinExistence type="inferred from homology"/>
<keyword evidence="5" id="KW-0804">Transcription</keyword>
<evidence type="ECO:0000256" key="3">
    <source>
        <dbReference type="ARBA" id="ARBA00023015"/>
    </source>
</evidence>
<dbReference type="PROSITE" id="PS50217">
    <property type="entry name" value="BZIP"/>
    <property type="match status" value="1"/>
</dbReference>
<dbReference type="PANTHER" id="PTHR45967:SF28">
    <property type="entry name" value="BASIC-LEUCINE ZIPPER (BZIP) TRANSCRIPTION FACTOR FAMILY PROTEIN"/>
    <property type="match status" value="1"/>
</dbReference>
<feature type="region of interest" description="Disordered" evidence="7">
    <location>
        <begin position="439"/>
        <end position="466"/>
    </location>
</feature>
<dbReference type="InterPro" id="IPR046347">
    <property type="entry name" value="bZIP_sf"/>
</dbReference>
<dbReference type="CDD" id="cd14702">
    <property type="entry name" value="bZIP_plant_GBF1"/>
    <property type="match status" value="1"/>
</dbReference>
<dbReference type="InterPro" id="IPR044827">
    <property type="entry name" value="GBF-like"/>
</dbReference>
<keyword evidence="10" id="KW-1185">Reference proteome</keyword>
<feature type="compositionally biased region" description="Low complexity" evidence="7">
    <location>
        <begin position="158"/>
        <end position="167"/>
    </location>
</feature>
<dbReference type="GO" id="GO:0043565">
    <property type="term" value="F:sequence-specific DNA binding"/>
    <property type="evidence" value="ECO:0007669"/>
    <property type="project" value="InterPro"/>
</dbReference>
<evidence type="ECO:0000313" key="10">
    <source>
        <dbReference type="Proteomes" id="UP000825935"/>
    </source>
</evidence>
<feature type="domain" description="BZIP" evidence="8">
    <location>
        <begin position="284"/>
        <end position="347"/>
    </location>
</feature>
<accession>A0A8T2R1T1</accession>
<gene>
    <name evidence="9" type="ORF">KP509_30G042900</name>
</gene>
<protein>
    <recommendedName>
        <fullName evidence="8">BZIP domain-containing protein</fullName>
    </recommendedName>
</protein>
<evidence type="ECO:0000256" key="4">
    <source>
        <dbReference type="ARBA" id="ARBA00023125"/>
    </source>
</evidence>
<dbReference type="SUPFAM" id="SSF57959">
    <property type="entry name" value="Leucine zipper domain"/>
    <property type="match status" value="1"/>
</dbReference>
<dbReference type="GO" id="GO:0003700">
    <property type="term" value="F:DNA-binding transcription factor activity"/>
    <property type="evidence" value="ECO:0007669"/>
    <property type="project" value="InterPro"/>
</dbReference>
<evidence type="ECO:0000256" key="6">
    <source>
        <dbReference type="ARBA" id="ARBA00023242"/>
    </source>
</evidence>
<dbReference type="PANTHER" id="PTHR45967">
    <property type="entry name" value="G-BOX-BINDING FACTOR 3-RELATED"/>
    <property type="match status" value="1"/>
</dbReference>
<evidence type="ECO:0000259" key="8">
    <source>
        <dbReference type="PROSITE" id="PS50217"/>
    </source>
</evidence>
<dbReference type="EMBL" id="CM035435">
    <property type="protein sequence ID" value="KAH7290332.1"/>
    <property type="molecule type" value="Genomic_DNA"/>
</dbReference>
<evidence type="ECO:0000313" key="9">
    <source>
        <dbReference type="EMBL" id="KAH7290332.1"/>
    </source>
</evidence>
<dbReference type="AlphaFoldDB" id="A0A8T2R1T1"/>
<feature type="compositionally biased region" description="Basic and acidic residues" evidence="7">
    <location>
        <begin position="119"/>
        <end position="133"/>
    </location>
</feature>
<keyword evidence="4" id="KW-0238">DNA-binding</keyword>